<evidence type="ECO:0000313" key="3">
    <source>
        <dbReference type="Proteomes" id="UP000274909"/>
    </source>
</evidence>
<evidence type="ECO:0000313" key="2">
    <source>
        <dbReference type="EMBL" id="RUR03612.1"/>
    </source>
</evidence>
<gene>
    <name evidence="2" type="ORF">ELQ94_00090</name>
</gene>
<keyword evidence="3" id="KW-1185">Reference proteome</keyword>
<reference evidence="2 3" key="1">
    <citation type="submission" date="2018-12" db="EMBL/GenBank/DDBJ databases">
        <authorList>
            <person name="Li F."/>
        </authorList>
    </citation>
    <scope>NUCLEOTIDE SEQUENCE [LARGE SCALE GENOMIC DNA]</scope>
    <source>
        <strain evidence="2 3">EGI 6500705</strain>
    </source>
</reference>
<dbReference type="AlphaFoldDB" id="A0A3S0XAB6"/>
<evidence type="ECO:0000256" key="1">
    <source>
        <dbReference type="SAM" id="MobiDB-lite"/>
    </source>
</evidence>
<accession>A0A3S0XAB6</accession>
<protein>
    <recommendedName>
        <fullName evidence="4">Restriction endonuclease</fullName>
    </recommendedName>
</protein>
<organism evidence="2 3">
    <name type="scientific">Labedella endophytica</name>
    <dbReference type="NCBI Taxonomy" id="1523160"/>
    <lineage>
        <taxon>Bacteria</taxon>
        <taxon>Bacillati</taxon>
        <taxon>Actinomycetota</taxon>
        <taxon>Actinomycetes</taxon>
        <taxon>Micrococcales</taxon>
        <taxon>Microbacteriaceae</taxon>
        <taxon>Labedella</taxon>
    </lineage>
</organism>
<dbReference type="Proteomes" id="UP000274909">
    <property type="component" value="Unassembled WGS sequence"/>
</dbReference>
<feature type="compositionally biased region" description="Basic and acidic residues" evidence="1">
    <location>
        <begin position="1"/>
        <end position="26"/>
    </location>
</feature>
<feature type="compositionally biased region" description="Low complexity" evidence="1">
    <location>
        <begin position="27"/>
        <end position="43"/>
    </location>
</feature>
<dbReference type="OrthoDB" id="3206608at2"/>
<dbReference type="EMBL" id="RZGZ01000001">
    <property type="protein sequence ID" value="RUR03612.1"/>
    <property type="molecule type" value="Genomic_DNA"/>
</dbReference>
<evidence type="ECO:0008006" key="4">
    <source>
        <dbReference type="Google" id="ProtNLM"/>
    </source>
</evidence>
<proteinExistence type="predicted"/>
<name>A0A3S0XAB6_9MICO</name>
<comment type="caution">
    <text evidence="2">The sequence shown here is derived from an EMBL/GenBank/DDBJ whole genome shotgun (WGS) entry which is preliminary data.</text>
</comment>
<sequence>MQHQAKLAEQRQRAASREYEARRRAVEQANRAAERAQAAATRASEADRKRLEKEAIAAYVAAMQAGVEQRNADLQEQYAEIDGLLSATLAVDDFVDLEQLRVRVQHPAFPRPDLRAPLPVPAPIPDPPLPVQHQPAAPTGLFGKKKKWADAQAAAAHQYAQDYYVWQAATASLPQRRAAQADQYAAAEKQRQLEFSRVETRYAQESAERDAAAAAQNAELDELISGLAYGAVDAVQEYVSIVLANSVYPEWFPVSHSAVFDPSSAELSLRVSIPGPDKVPTVKAYRYVRASDEVTSSPLPQKDLKERYSGVVHNVALRSMHEIFEADRRGLIRAISLELGTETTNPATGRETYVPFVAAAVTRDLFMELDLSAVVPSATLEHLGAVVSKNPFSLAAITPGGVRKV</sequence>
<feature type="region of interest" description="Disordered" evidence="1">
    <location>
        <begin position="1"/>
        <end position="48"/>
    </location>
</feature>